<feature type="domain" description="SH3" evidence="5">
    <location>
        <begin position="28"/>
        <end position="92"/>
    </location>
</feature>
<evidence type="ECO:0000259" key="6">
    <source>
        <dbReference type="PROSITE" id="PS50003"/>
    </source>
</evidence>
<feature type="compositionally biased region" description="Polar residues" evidence="4">
    <location>
        <begin position="117"/>
        <end position="129"/>
    </location>
</feature>
<feature type="compositionally biased region" description="Polar residues" evidence="4">
    <location>
        <begin position="1"/>
        <end position="23"/>
    </location>
</feature>
<feature type="domain" description="SAM" evidence="7">
    <location>
        <begin position="233"/>
        <end position="297"/>
    </location>
</feature>
<dbReference type="InterPro" id="IPR045188">
    <property type="entry name" value="Boi1/Boi2-like"/>
</dbReference>
<feature type="compositionally biased region" description="Basic residues" evidence="4">
    <location>
        <begin position="625"/>
        <end position="635"/>
    </location>
</feature>
<feature type="compositionally biased region" description="Basic and acidic residues" evidence="4">
    <location>
        <begin position="523"/>
        <end position="539"/>
    </location>
</feature>
<protein>
    <submittedName>
        <fullName evidence="8">Protein BOI2</fullName>
    </submittedName>
</protein>
<dbReference type="SMART" id="SM00454">
    <property type="entry name" value="SAM"/>
    <property type="match status" value="1"/>
</dbReference>
<feature type="region of interest" description="Disordered" evidence="4">
    <location>
        <begin position="555"/>
        <end position="635"/>
    </location>
</feature>
<dbReference type="InterPro" id="IPR001660">
    <property type="entry name" value="SAM"/>
</dbReference>
<dbReference type="InterPro" id="IPR013761">
    <property type="entry name" value="SAM/pointed_sf"/>
</dbReference>
<evidence type="ECO:0000259" key="5">
    <source>
        <dbReference type="PROSITE" id="PS50002"/>
    </source>
</evidence>
<evidence type="ECO:0000259" key="7">
    <source>
        <dbReference type="PROSITE" id="PS50105"/>
    </source>
</evidence>
<proteinExistence type="predicted"/>
<feature type="region of interest" description="Disordered" evidence="4">
    <location>
        <begin position="109"/>
        <end position="129"/>
    </location>
</feature>
<feature type="region of interest" description="Disordered" evidence="4">
    <location>
        <begin position="892"/>
        <end position="923"/>
    </location>
</feature>
<feature type="compositionally biased region" description="Polar residues" evidence="4">
    <location>
        <begin position="477"/>
        <end position="491"/>
    </location>
</feature>
<feature type="compositionally biased region" description="Basic and acidic residues" evidence="4">
    <location>
        <begin position="310"/>
        <end position="320"/>
    </location>
</feature>
<evidence type="ECO:0000313" key="8">
    <source>
        <dbReference type="EMBL" id="KAL3235014.1"/>
    </source>
</evidence>
<feature type="compositionally biased region" description="Polar residues" evidence="4">
    <location>
        <begin position="555"/>
        <end position="571"/>
    </location>
</feature>
<dbReference type="PROSITE" id="PS50002">
    <property type="entry name" value="SH3"/>
    <property type="match status" value="1"/>
</dbReference>
<dbReference type="PROSITE" id="PS50003">
    <property type="entry name" value="PH_DOMAIN"/>
    <property type="match status" value="1"/>
</dbReference>
<name>A0ABR4P0F7_9SACH</name>
<evidence type="ECO:0000256" key="2">
    <source>
        <dbReference type="ARBA" id="ARBA00022553"/>
    </source>
</evidence>
<dbReference type="Gene3D" id="2.30.29.30">
    <property type="entry name" value="Pleckstrin-homology domain (PH domain)/Phosphotyrosine-binding domain (PTB)"/>
    <property type="match status" value="1"/>
</dbReference>
<dbReference type="CDD" id="cd13316">
    <property type="entry name" value="PH_Boi"/>
    <property type="match status" value="1"/>
</dbReference>
<feature type="compositionally biased region" description="Polar residues" evidence="4">
    <location>
        <begin position="595"/>
        <end position="612"/>
    </location>
</feature>
<reference evidence="8 9" key="1">
    <citation type="submission" date="2024-05" db="EMBL/GenBank/DDBJ databases">
        <title>Long read based assembly of the Candida bracarensis genome reveals expanded adhesin content.</title>
        <authorList>
            <person name="Marcet-Houben M."/>
            <person name="Ksiezopolska E."/>
            <person name="Gabaldon T."/>
        </authorList>
    </citation>
    <scope>NUCLEOTIDE SEQUENCE [LARGE SCALE GENOMIC DNA]</scope>
    <source>
        <strain evidence="8 9">CBM6</strain>
    </source>
</reference>
<feature type="compositionally biased region" description="Basic and acidic residues" evidence="4">
    <location>
        <begin position="820"/>
        <end position="845"/>
    </location>
</feature>
<dbReference type="Pfam" id="PF07647">
    <property type="entry name" value="SAM_2"/>
    <property type="match status" value="1"/>
</dbReference>
<keyword evidence="9" id="KW-1185">Reference proteome</keyword>
<accession>A0ABR4P0F7</accession>
<dbReference type="SMART" id="SM00326">
    <property type="entry name" value="SH3"/>
    <property type="match status" value="1"/>
</dbReference>
<organism evidence="8 9">
    <name type="scientific">Nakaseomyces bracarensis</name>
    <dbReference type="NCBI Taxonomy" id="273131"/>
    <lineage>
        <taxon>Eukaryota</taxon>
        <taxon>Fungi</taxon>
        <taxon>Dikarya</taxon>
        <taxon>Ascomycota</taxon>
        <taxon>Saccharomycotina</taxon>
        <taxon>Saccharomycetes</taxon>
        <taxon>Saccharomycetales</taxon>
        <taxon>Saccharomycetaceae</taxon>
        <taxon>Nakaseomyces</taxon>
    </lineage>
</organism>
<feature type="compositionally biased region" description="Basic and acidic residues" evidence="4">
    <location>
        <begin position="899"/>
        <end position="923"/>
    </location>
</feature>
<sequence>MNTPQLAVDTSFSGGSSMATPSSTGGGKRYPLYIAINAYNKRMDDELDMNPGDKIQVINDDGEFHDGWYYGRNLRTKAEGLYPVVFTQVLATERKSTLMRAKSSKRIYSPSGDDLVNSPSHSEAVSTTDMPSPYLVESGASMFTNNSINKNLGRNVSVKSTISDIDRALQDLNNTPDDVDITFGSSHNDSGAADVTQNTVYSTTKGLNVNEASTVSLPRNQNEIMELLNVENWTPDEVTAYFIGHGFDFESSRCFQQHKISGQILLELKLEHLKELDIGSFGTRFEMYKQIEVIREVVARKGRIGAEDKIRVEKQRDRSDPNSLMPAPTLDTYNERGHYRKASHSLEDLPSGIENRTPSTRHRPTSLWVGGHNPAEEDEDLFVSPRRAPKPPSYPSPVQPQMSPTVVSDSFPSIRDVSQSTRSEILESSESKPSSSGSKNGEPSSPFKNMMNRMSLLSPNKKELSSEDQHSAISEEGSATSSVYASPSRSLSLIDLKTSKDKTETIKAHRRNSSIATFGSANNKDKVAERKTTNNDRPNKVASIFLSPFKQQFTNNAIKSSPDNSPSSPTAHKTEPTSHKSPKYSSKNPEKRSVSAKTPSQVKNNLANNGTEESQKRSVSEAVKAKPKNGKAIPRKRQTSAFTEGLRTVSVKNAMKDADFSGWMSKKGSGTVSTWKTRFFTLHGTRLSYFSSTTDSRERGLIDITAHRVIPAKEDDKLVSLFAASTGKGRFCFKLVPPQPGSKKGLTFTQPRTHYFAVDSKEEMRGWMAALIKATIDIDTTVPVVSSYSTPTVSLTKAQELLAEAREENKLREQELEKQENLWNEDDHGSQPDKIHNTTSSHHDTTTGTGTSDENNSETSAHNISTTTTTSMGTNGFSSPYLLASGLASPAIARKTSRHQKDSTKAEDTGYFDTEHHKPSELL</sequence>
<dbReference type="EMBL" id="JBEVYD010000002">
    <property type="protein sequence ID" value="KAL3235014.1"/>
    <property type="molecule type" value="Genomic_DNA"/>
</dbReference>
<feature type="region of interest" description="Disordered" evidence="4">
    <location>
        <begin position="505"/>
        <end position="540"/>
    </location>
</feature>
<dbReference type="CDD" id="cd11886">
    <property type="entry name" value="SH3_BOI"/>
    <property type="match status" value="1"/>
</dbReference>
<dbReference type="PROSITE" id="PS50105">
    <property type="entry name" value="SAM_DOMAIN"/>
    <property type="match status" value="1"/>
</dbReference>
<dbReference type="Proteomes" id="UP001623330">
    <property type="component" value="Unassembled WGS sequence"/>
</dbReference>
<dbReference type="Pfam" id="PF00018">
    <property type="entry name" value="SH3_1"/>
    <property type="match status" value="1"/>
</dbReference>
<dbReference type="InterPro" id="IPR035551">
    <property type="entry name" value="Boi1/2_SH3"/>
</dbReference>
<feature type="domain" description="PH" evidence="6">
    <location>
        <begin position="657"/>
        <end position="776"/>
    </location>
</feature>
<keyword evidence="2" id="KW-0597">Phosphoprotein</keyword>
<dbReference type="PANTHER" id="PTHR22902:SF27">
    <property type="entry name" value="PLECKSTRIN HOMOLOGY DOMAIN-CONTAINING FAMILY A MEMBER 3"/>
    <property type="match status" value="1"/>
</dbReference>
<dbReference type="Gene3D" id="2.30.30.40">
    <property type="entry name" value="SH3 Domains"/>
    <property type="match status" value="1"/>
</dbReference>
<feature type="region of interest" description="Disordered" evidence="4">
    <location>
        <begin position="820"/>
        <end position="875"/>
    </location>
</feature>
<feature type="compositionally biased region" description="Low complexity" evidence="4">
    <location>
        <begin position="846"/>
        <end position="875"/>
    </location>
</feature>
<dbReference type="SUPFAM" id="SSF50044">
    <property type="entry name" value="SH3-domain"/>
    <property type="match status" value="1"/>
</dbReference>
<feature type="compositionally biased region" description="Polar residues" evidence="4">
    <location>
        <begin position="513"/>
        <end position="522"/>
    </location>
</feature>
<dbReference type="InterPro" id="IPR036028">
    <property type="entry name" value="SH3-like_dom_sf"/>
</dbReference>
<feature type="region of interest" description="Disordered" evidence="4">
    <location>
        <begin position="1"/>
        <end position="25"/>
    </location>
</feature>
<feature type="region of interest" description="Disordered" evidence="4">
    <location>
        <begin position="310"/>
        <end position="492"/>
    </location>
</feature>
<feature type="compositionally biased region" description="Low complexity" evidence="4">
    <location>
        <begin position="431"/>
        <end position="446"/>
    </location>
</feature>
<dbReference type="SUPFAM" id="SSF50729">
    <property type="entry name" value="PH domain-like"/>
    <property type="match status" value="1"/>
</dbReference>
<evidence type="ECO:0000256" key="4">
    <source>
        <dbReference type="SAM" id="MobiDB-lite"/>
    </source>
</evidence>
<feature type="compositionally biased region" description="Basic and acidic residues" evidence="4">
    <location>
        <begin position="460"/>
        <end position="470"/>
    </location>
</feature>
<dbReference type="InterPro" id="IPR011993">
    <property type="entry name" value="PH-like_dom_sf"/>
</dbReference>
<dbReference type="Pfam" id="PF00169">
    <property type="entry name" value="PH"/>
    <property type="match status" value="1"/>
</dbReference>
<evidence type="ECO:0000313" key="9">
    <source>
        <dbReference type="Proteomes" id="UP001623330"/>
    </source>
</evidence>
<gene>
    <name evidence="8" type="ORF">RNJ44_02802</name>
</gene>
<evidence type="ECO:0000256" key="1">
    <source>
        <dbReference type="ARBA" id="ARBA00022443"/>
    </source>
</evidence>
<dbReference type="InterPro" id="IPR001452">
    <property type="entry name" value="SH3_domain"/>
</dbReference>
<dbReference type="SUPFAM" id="SSF47769">
    <property type="entry name" value="SAM/Pointed domain"/>
    <property type="match status" value="1"/>
</dbReference>
<comment type="caution">
    <text evidence="8">The sequence shown here is derived from an EMBL/GenBank/DDBJ whole genome shotgun (WGS) entry which is preliminary data.</text>
</comment>
<dbReference type="SMART" id="SM00233">
    <property type="entry name" value="PH"/>
    <property type="match status" value="1"/>
</dbReference>
<dbReference type="InterPro" id="IPR001849">
    <property type="entry name" value="PH_domain"/>
</dbReference>
<dbReference type="PANTHER" id="PTHR22902">
    <property type="entry name" value="SESQUIPEDALIAN"/>
    <property type="match status" value="1"/>
</dbReference>
<keyword evidence="1 3" id="KW-0728">SH3 domain</keyword>
<feature type="compositionally biased region" description="Polar residues" evidence="4">
    <location>
        <begin position="405"/>
        <end position="423"/>
    </location>
</feature>
<evidence type="ECO:0000256" key="3">
    <source>
        <dbReference type="PROSITE-ProRule" id="PRU00192"/>
    </source>
</evidence>
<dbReference type="Gene3D" id="1.10.150.50">
    <property type="entry name" value="Transcription Factor, Ets-1"/>
    <property type="match status" value="1"/>
</dbReference>